<keyword evidence="3" id="KW-1185">Reference proteome</keyword>
<evidence type="ECO:0000259" key="1">
    <source>
        <dbReference type="Pfam" id="PF07811"/>
    </source>
</evidence>
<dbReference type="EMBL" id="CP036349">
    <property type="protein sequence ID" value="QDV75604.1"/>
    <property type="molecule type" value="Genomic_DNA"/>
</dbReference>
<evidence type="ECO:0000313" key="3">
    <source>
        <dbReference type="Proteomes" id="UP000316426"/>
    </source>
</evidence>
<dbReference type="Pfam" id="PF07811">
    <property type="entry name" value="TadE"/>
    <property type="match status" value="1"/>
</dbReference>
<sequence length="145" mass="16050">MRRYRGVVALESAFVLPITFFLLFAMLDLGLAAVRFNALSEAARTVAREVVLHGSMALDSPDAWGPGQFQAAASSDSDIVRTAQNVLPTMRLEDVTVAVSWADNDNSPRDRVRVRLSYLHQPLIPVLFAWGPLELRAEAIMRIVN</sequence>
<name>A0A518KCT8_9BACT</name>
<dbReference type="KEGG" id="bmei:Spa11_38240"/>
<organism evidence="2 3">
    <name type="scientific">Botrimarina mediterranea</name>
    <dbReference type="NCBI Taxonomy" id="2528022"/>
    <lineage>
        <taxon>Bacteria</taxon>
        <taxon>Pseudomonadati</taxon>
        <taxon>Planctomycetota</taxon>
        <taxon>Planctomycetia</taxon>
        <taxon>Pirellulales</taxon>
        <taxon>Lacipirellulaceae</taxon>
        <taxon>Botrimarina</taxon>
    </lineage>
</organism>
<proteinExistence type="predicted"/>
<reference evidence="2 3" key="1">
    <citation type="submission" date="2019-02" db="EMBL/GenBank/DDBJ databases">
        <title>Deep-cultivation of Planctomycetes and their phenomic and genomic characterization uncovers novel biology.</title>
        <authorList>
            <person name="Wiegand S."/>
            <person name="Jogler M."/>
            <person name="Boedeker C."/>
            <person name="Pinto D."/>
            <person name="Vollmers J."/>
            <person name="Rivas-Marin E."/>
            <person name="Kohn T."/>
            <person name="Peeters S.H."/>
            <person name="Heuer A."/>
            <person name="Rast P."/>
            <person name="Oberbeckmann S."/>
            <person name="Bunk B."/>
            <person name="Jeske O."/>
            <person name="Meyerdierks A."/>
            <person name="Storesund J.E."/>
            <person name="Kallscheuer N."/>
            <person name="Luecker S."/>
            <person name="Lage O.M."/>
            <person name="Pohl T."/>
            <person name="Merkel B.J."/>
            <person name="Hornburger P."/>
            <person name="Mueller R.-W."/>
            <person name="Bruemmer F."/>
            <person name="Labrenz M."/>
            <person name="Spormann A.M."/>
            <person name="Op den Camp H."/>
            <person name="Overmann J."/>
            <person name="Amann R."/>
            <person name="Jetten M.S.M."/>
            <person name="Mascher T."/>
            <person name="Medema M.H."/>
            <person name="Devos D.P."/>
            <person name="Kaster A.-K."/>
            <person name="Ovreas L."/>
            <person name="Rohde M."/>
            <person name="Galperin M.Y."/>
            <person name="Jogler C."/>
        </authorList>
    </citation>
    <scope>NUCLEOTIDE SEQUENCE [LARGE SCALE GENOMIC DNA]</scope>
    <source>
        <strain evidence="2 3">Spa11</strain>
    </source>
</reference>
<dbReference type="Proteomes" id="UP000316426">
    <property type="component" value="Chromosome"/>
</dbReference>
<feature type="domain" description="TadE-like" evidence="1">
    <location>
        <begin position="6"/>
        <end position="48"/>
    </location>
</feature>
<dbReference type="AlphaFoldDB" id="A0A518KCT8"/>
<evidence type="ECO:0000313" key="2">
    <source>
        <dbReference type="EMBL" id="QDV75604.1"/>
    </source>
</evidence>
<dbReference type="RefSeq" id="WP_197529509.1">
    <property type="nucleotide sequence ID" value="NZ_CP036349.1"/>
</dbReference>
<dbReference type="InterPro" id="IPR012495">
    <property type="entry name" value="TadE-like_dom"/>
</dbReference>
<protein>
    <submittedName>
        <fullName evidence="2">TadE-like protein</fullName>
    </submittedName>
</protein>
<gene>
    <name evidence="2" type="ORF">Spa11_38240</name>
</gene>
<accession>A0A518KCT8</accession>